<dbReference type="Proteomes" id="UP000248555">
    <property type="component" value="Unassembled WGS sequence"/>
</dbReference>
<name>A0A327YH62_9BACL</name>
<evidence type="ECO:0000313" key="1">
    <source>
        <dbReference type="EMBL" id="RAK19135.1"/>
    </source>
</evidence>
<dbReference type="AlphaFoldDB" id="A0A327YH62"/>
<dbReference type="EMBL" id="QLMH01000007">
    <property type="protein sequence ID" value="RAK19135.1"/>
    <property type="molecule type" value="Genomic_DNA"/>
</dbReference>
<gene>
    <name evidence="1" type="ORF">B0I26_10752</name>
</gene>
<evidence type="ECO:0000313" key="2">
    <source>
        <dbReference type="Proteomes" id="UP000248555"/>
    </source>
</evidence>
<proteinExistence type="predicted"/>
<sequence>MKKKHFIELRNSLRRRGFWVDVINGEFVLDQWYSKSNFCEMLDLLTSLQISIKIGERGIRLEPNTLVPNEIFNRIECFNRDELRFIPSSLTIPQGWRHNPNNDLSILEIDCGIASLVFALNKVGLYTSMSCDGHGQIEPKIWLNGYSHIQTIRKILIEANQEVSFAYDWEINKEGGSSVLTAKKRLSNDNWDVKKIQDDALALSEYVYNNFSFPFDRIPNIGVFNNDGRLYN</sequence>
<keyword evidence="2" id="KW-1185">Reference proteome</keyword>
<protein>
    <submittedName>
        <fullName evidence="1">Uncharacterized protein</fullName>
    </submittedName>
</protein>
<organism evidence="1 2">
    <name type="scientific">Paranoxybacillus vitaminiphilus</name>
    <dbReference type="NCBI Taxonomy" id="581036"/>
    <lineage>
        <taxon>Bacteria</taxon>
        <taxon>Bacillati</taxon>
        <taxon>Bacillota</taxon>
        <taxon>Bacilli</taxon>
        <taxon>Bacillales</taxon>
        <taxon>Anoxybacillaceae</taxon>
        <taxon>Paranoxybacillus</taxon>
    </lineage>
</organism>
<reference evidence="1 2" key="1">
    <citation type="submission" date="2018-06" db="EMBL/GenBank/DDBJ databases">
        <title>Genomic Encyclopedia of Type Strains, Phase III (KMG-III): the genomes of soil and plant-associated and newly described type strains.</title>
        <authorList>
            <person name="Whitman W."/>
        </authorList>
    </citation>
    <scope>NUCLEOTIDE SEQUENCE [LARGE SCALE GENOMIC DNA]</scope>
    <source>
        <strain evidence="1 2">CGMCC 1.8979</strain>
    </source>
</reference>
<dbReference type="RefSeq" id="WP_245934755.1">
    <property type="nucleotide sequence ID" value="NZ_QLMH01000007.1"/>
</dbReference>
<accession>A0A327YH62</accession>
<comment type="caution">
    <text evidence="1">The sequence shown here is derived from an EMBL/GenBank/DDBJ whole genome shotgun (WGS) entry which is preliminary data.</text>
</comment>